<feature type="transmembrane region" description="Helical" evidence="1">
    <location>
        <begin position="20"/>
        <end position="38"/>
    </location>
</feature>
<comment type="caution">
    <text evidence="2">The sequence shown here is derived from an EMBL/GenBank/DDBJ whole genome shotgun (WGS) entry which is preliminary data.</text>
</comment>
<keyword evidence="1" id="KW-1133">Transmembrane helix</keyword>
<evidence type="ECO:0000256" key="1">
    <source>
        <dbReference type="SAM" id="Phobius"/>
    </source>
</evidence>
<proteinExistence type="predicted"/>
<protein>
    <submittedName>
        <fullName evidence="2">Uncharacterized protein</fullName>
    </submittedName>
</protein>
<keyword evidence="1" id="KW-0472">Membrane</keyword>
<feature type="non-terminal residue" evidence="2">
    <location>
        <position position="1"/>
    </location>
</feature>
<organism evidence="2 3">
    <name type="scientific">Scleropages formosus</name>
    <name type="common">Asian bonytongue</name>
    <name type="synonym">Osteoglossum formosum</name>
    <dbReference type="NCBI Taxonomy" id="113540"/>
    <lineage>
        <taxon>Eukaryota</taxon>
        <taxon>Metazoa</taxon>
        <taxon>Chordata</taxon>
        <taxon>Craniata</taxon>
        <taxon>Vertebrata</taxon>
        <taxon>Euteleostomi</taxon>
        <taxon>Actinopterygii</taxon>
        <taxon>Neopterygii</taxon>
        <taxon>Teleostei</taxon>
        <taxon>Osteoglossocephala</taxon>
        <taxon>Osteoglossomorpha</taxon>
        <taxon>Osteoglossiformes</taxon>
        <taxon>Osteoglossidae</taxon>
        <taxon>Scleropages</taxon>
    </lineage>
</organism>
<keyword evidence="1" id="KW-0812">Transmembrane</keyword>
<dbReference type="EMBL" id="JARO02005639">
    <property type="protein sequence ID" value="KPP66455.1"/>
    <property type="molecule type" value="Genomic_DNA"/>
</dbReference>
<accession>A0A0P7UXN9</accession>
<dbReference type="AlphaFoldDB" id="A0A0P7UXN9"/>
<evidence type="ECO:0000313" key="3">
    <source>
        <dbReference type="Proteomes" id="UP000034805"/>
    </source>
</evidence>
<dbReference type="Proteomes" id="UP000034805">
    <property type="component" value="Unassembled WGS sequence"/>
</dbReference>
<sequence length="96" mass="10269">TLPFLDPAPHKGGAQALSPALFLVWSLSLLFITVLNWRKEPPGVGGKRKSLRGDPPAAVASVEILKRVGQSGLMISWERPPLDELGCSNGTFVSGY</sequence>
<gene>
    <name evidence="2" type="ORF">Z043_115046</name>
</gene>
<name>A0A0P7UXN9_SCLFO</name>
<evidence type="ECO:0000313" key="2">
    <source>
        <dbReference type="EMBL" id="KPP66455.1"/>
    </source>
</evidence>
<reference evidence="2 3" key="1">
    <citation type="submission" date="2015-08" db="EMBL/GenBank/DDBJ databases">
        <title>The genome of the Asian arowana (Scleropages formosus).</title>
        <authorList>
            <person name="Tan M.H."/>
            <person name="Gan H.M."/>
            <person name="Croft L.J."/>
            <person name="Austin C.M."/>
        </authorList>
    </citation>
    <scope>NUCLEOTIDE SEQUENCE [LARGE SCALE GENOMIC DNA]</scope>
    <source>
        <strain evidence="2">Aro1</strain>
    </source>
</reference>
<feature type="non-terminal residue" evidence="2">
    <location>
        <position position="96"/>
    </location>
</feature>